<organism evidence="2">
    <name type="scientific">Amblyomma cajennense</name>
    <name type="common">Cayenne tick</name>
    <name type="synonym">Acarus cajennensis</name>
    <dbReference type="NCBI Taxonomy" id="34607"/>
    <lineage>
        <taxon>Eukaryota</taxon>
        <taxon>Metazoa</taxon>
        <taxon>Ecdysozoa</taxon>
        <taxon>Arthropoda</taxon>
        <taxon>Chelicerata</taxon>
        <taxon>Arachnida</taxon>
        <taxon>Acari</taxon>
        <taxon>Parasitiformes</taxon>
        <taxon>Ixodida</taxon>
        <taxon>Ixodoidea</taxon>
        <taxon>Ixodidae</taxon>
        <taxon>Amblyomminae</taxon>
        <taxon>Amblyomma</taxon>
    </lineage>
</organism>
<proteinExistence type="evidence at transcript level"/>
<feature type="chain" id="PRO_5001519762" evidence="1">
    <location>
        <begin position="24"/>
        <end position="148"/>
    </location>
</feature>
<name>A0A023FE52_AMBCJ</name>
<accession>A0A023FE52</accession>
<protein>
    <submittedName>
        <fullName evidence="2">Putative secreted protein</fullName>
    </submittedName>
</protein>
<keyword evidence="1" id="KW-0732">Signal</keyword>
<sequence>MQQQWLGRLSIFLVAQWTTMCAAVRCSGSSSPVTQSARCMMTSGACLRRSSSVTSSFSWVWRKSPLWLMLLSWLPGQPGFATRSARPEKLKQQPRLKPVWNGGPAAQRRHQPCFRCGCQMLCLRHLNLCSRTSTQIELTPQKESRPDE</sequence>
<evidence type="ECO:0000313" key="2">
    <source>
        <dbReference type="EMBL" id="JAC19083.1"/>
    </source>
</evidence>
<evidence type="ECO:0000256" key="1">
    <source>
        <dbReference type="SAM" id="SignalP"/>
    </source>
</evidence>
<feature type="signal peptide" evidence="1">
    <location>
        <begin position="1"/>
        <end position="23"/>
    </location>
</feature>
<dbReference type="EMBL" id="GBBK01005399">
    <property type="protein sequence ID" value="JAC19083.1"/>
    <property type="molecule type" value="mRNA"/>
</dbReference>
<dbReference type="AlphaFoldDB" id="A0A023FE52"/>
<reference evidence="2" key="1">
    <citation type="submission" date="2014-03" db="EMBL/GenBank/DDBJ databases">
        <title>The sialotranscriptome of Amblyomma triste, Amblyomma parvum and Amblyomma cajennense ticks, uncovered by 454-based RNA-seq.</title>
        <authorList>
            <person name="Garcia G.R."/>
            <person name="Gardinassi L.G."/>
            <person name="Ribeiro J.M."/>
            <person name="Anatriello E."/>
            <person name="Ferreira B.R."/>
            <person name="Moreira H.N."/>
            <person name="Mafra C."/>
            <person name="Olegario M.M."/>
            <person name="Szabo P.J."/>
            <person name="Miranda-Santos I.K."/>
            <person name="Maruyama S.R."/>
        </authorList>
    </citation>
    <scope>NUCLEOTIDE SEQUENCE</scope>
    <source>
        <strain evidence="2">Uberlandia</strain>
        <tissue evidence="2">Salivary glands</tissue>
    </source>
</reference>